<dbReference type="Proteomes" id="UP000257109">
    <property type="component" value="Unassembled WGS sequence"/>
</dbReference>
<proteinExistence type="predicted"/>
<name>A0A371F1C4_MUCPR</name>
<dbReference type="EMBL" id="QJKJ01011072">
    <property type="protein sequence ID" value="RDX72090.1"/>
    <property type="molecule type" value="Genomic_DNA"/>
</dbReference>
<keyword evidence="2" id="KW-1185">Reference proteome</keyword>
<protein>
    <recommendedName>
        <fullName evidence="3">Copia protein</fullName>
    </recommendedName>
</protein>
<feature type="non-terminal residue" evidence="1">
    <location>
        <position position="1"/>
    </location>
</feature>
<gene>
    <name evidence="1" type="ORF">CR513_48475</name>
</gene>
<dbReference type="AlphaFoldDB" id="A0A371F1C4"/>
<evidence type="ECO:0008006" key="3">
    <source>
        <dbReference type="Google" id="ProtNLM"/>
    </source>
</evidence>
<accession>A0A371F1C4</accession>
<dbReference type="OrthoDB" id="1716820at2759"/>
<comment type="caution">
    <text evidence="1">The sequence shown here is derived from an EMBL/GenBank/DDBJ whole genome shotgun (WGS) entry which is preliminary data.</text>
</comment>
<reference evidence="1" key="1">
    <citation type="submission" date="2018-05" db="EMBL/GenBank/DDBJ databases">
        <title>Draft genome of Mucuna pruriens seed.</title>
        <authorList>
            <person name="Nnadi N.E."/>
            <person name="Vos R."/>
            <person name="Hasami M.H."/>
            <person name="Devisetty U.K."/>
            <person name="Aguiy J.C."/>
        </authorList>
    </citation>
    <scope>NUCLEOTIDE SEQUENCE [LARGE SCALE GENOMIC DNA]</scope>
    <source>
        <strain evidence="1">JCA_2017</strain>
    </source>
</reference>
<sequence>MFRLVKKDRRSHGIFIVTHFYCWATKMFLLQSPFPTHSLCVFFLNCVKALNGINYEDWKESLGLYLTIYNLDLALRIKELGPFTHESSKAENISHDKWEHSNRVCLKVAKYTMEKSIRQSILKNDNAKDFLTVNGEKFMTFEKSISLSLFDKTKYDDVSGVFEHIMKMVHYYSTKGIKKFNHKGMFQYDKKKEGKVVQHLEPKKKFFKGNYKYCKECGHKMDDNSDVTIHVGFTSPRKPNDVMSKIILGDGAEVPFINIRAFTLCLPSGHTLLLRYVVYLPSIRRNTKYGYNFEFGCDKICCWFKSFVDGFYMLNVNNFVNSIVGSKHSRIDETSSMLWHRCLGYIFMPQTKGLMK</sequence>
<evidence type="ECO:0000313" key="2">
    <source>
        <dbReference type="Proteomes" id="UP000257109"/>
    </source>
</evidence>
<evidence type="ECO:0000313" key="1">
    <source>
        <dbReference type="EMBL" id="RDX72090.1"/>
    </source>
</evidence>
<organism evidence="1 2">
    <name type="scientific">Mucuna pruriens</name>
    <name type="common">Velvet bean</name>
    <name type="synonym">Dolichos pruriens</name>
    <dbReference type="NCBI Taxonomy" id="157652"/>
    <lineage>
        <taxon>Eukaryota</taxon>
        <taxon>Viridiplantae</taxon>
        <taxon>Streptophyta</taxon>
        <taxon>Embryophyta</taxon>
        <taxon>Tracheophyta</taxon>
        <taxon>Spermatophyta</taxon>
        <taxon>Magnoliopsida</taxon>
        <taxon>eudicotyledons</taxon>
        <taxon>Gunneridae</taxon>
        <taxon>Pentapetalae</taxon>
        <taxon>rosids</taxon>
        <taxon>fabids</taxon>
        <taxon>Fabales</taxon>
        <taxon>Fabaceae</taxon>
        <taxon>Papilionoideae</taxon>
        <taxon>50 kb inversion clade</taxon>
        <taxon>NPAAA clade</taxon>
        <taxon>indigoferoid/millettioid clade</taxon>
        <taxon>Phaseoleae</taxon>
        <taxon>Mucuna</taxon>
    </lineage>
</organism>